<evidence type="ECO:0000313" key="2">
    <source>
        <dbReference type="EMBL" id="KAL1489563.1"/>
    </source>
</evidence>
<dbReference type="InterPro" id="IPR050281">
    <property type="entry name" value="Flavin_monoamine_oxidase"/>
</dbReference>
<dbReference type="AlphaFoldDB" id="A0ABD1E4E4"/>
<dbReference type="PANTHER" id="PTHR10742">
    <property type="entry name" value="FLAVIN MONOAMINE OXIDASE"/>
    <property type="match status" value="1"/>
</dbReference>
<protein>
    <recommendedName>
        <fullName evidence="1">Amine oxidase domain-containing protein</fullName>
    </recommendedName>
</protein>
<dbReference type="InterPro" id="IPR036188">
    <property type="entry name" value="FAD/NAD-bd_sf"/>
</dbReference>
<reference evidence="2 3" key="1">
    <citation type="submission" date="2024-05" db="EMBL/GenBank/DDBJ databases">
        <title>Genetic variation in Jamaican populations of the coffee berry borer (Hypothenemus hampei).</title>
        <authorList>
            <person name="Errbii M."/>
            <person name="Myrie A."/>
        </authorList>
    </citation>
    <scope>NUCLEOTIDE SEQUENCE [LARGE SCALE GENOMIC DNA]</scope>
    <source>
        <strain evidence="2">JA-Hopewell-2020-01-JO</strain>
        <tissue evidence="2">Whole body</tissue>
    </source>
</reference>
<dbReference type="Gene3D" id="3.90.660.10">
    <property type="match status" value="1"/>
</dbReference>
<accession>A0ABD1E4E4</accession>
<keyword evidence="3" id="KW-1185">Reference proteome</keyword>
<dbReference type="SUPFAM" id="SSF51905">
    <property type="entry name" value="FAD/NAD(P)-binding domain"/>
    <property type="match status" value="1"/>
</dbReference>
<dbReference type="Proteomes" id="UP001566132">
    <property type="component" value="Unassembled WGS sequence"/>
</dbReference>
<proteinExistence type="predicted"/>
<dbReference type="Gene3D" id="3.50.50.60">
    <property type="entry name" value="FAD/NAD(P)-binding domain"/>
    <property type="match status" value="1"/>
</dbReference>
<evidence type="ECO:0000259" key="1">
    <source>
        <dbReference type="Pfam" id="PF01593"/>
    </source>
</evidence>
<comment type="caution">
    <text evidence="2">The sequence shown here is derived from an EMBL/GenBank/DDBJ whole genome shotgun (WGS) entry which is preliminary data.</text>
</comment>
<feature type="domain" description="Amine oxidase" evidence="1">
    <location>
        <begin position="13"/>
        <end position="474"/>
    </location>
</feature>
<evidence type="ECO:0000313" key="3">
    <source>
        <dbReference type="Proteomes" id="UP001566132"/>
    </source>
</evidence>
<dbReference type="PANTHER" id="PTHR10742:SF398">
    <property type="entry name" value="AMINE OXIDASE DOMAIN-CONTAINING PROTEIN-RELATED"/>
    <property type="match status" value="1"/>
</dbReference>
<name>A0ABD1E4E4_HYPHA</name>
<dbReference type="SUPFAM" id="SSF54373">
    <property type="entry name" value="FAD-linked reductases, C-terminal domain"/>
    <property type="match status" value="1"/>
</dbReference>
<sequence length="482" mass="54442">MSGKIIIVGAGASGLAAATRLYENGFKDITILEAENRIGGRICSVDFDGVVADIGGQWVHGEKGNIVFEMVKDLDLISPSKLSENPGMLFFLIDGTAADQTLTDRLLKLAMAVMEDKINTKKHGGSFAEYFHFEYNKRIRKEFSSKELEAFRLAHSMMEEWFKKFIILLNPAESWEQLSTTSPYVFQPCEGHQMYGWRNKGYKTILDVITKTIPDPSKELPIKHKVILNKEVTKILWQDNVKVECSDGSLYCGDHVILTVSVGVLKNLHKNAFVPSLPSFKVNSIEGIPLGVVNKVLLKFPKKWWPDNIRDISFLWSEDQRDEIIKEFPKEELFNGRVWVENIFSLTSIDSHPNILLAWINGPTARFVEQLSDERVLAGLMFILRKFAGQLFDIPEPEGLIRSKWGTNPHFRGSYVYVSADMEKRQASAHDLSTPLEVNGKPIVLFAGEATHASRFSTVNGAMETGYREADRLINFYSKNAK</sequence>
<gene>
    <name evidence="2" type="ORF">ABEB36_013516</name>
</gene>
<organism evidence="2 3">
    <name type="scientific">Hypothenemus hampei</name>
    <name type="common">Coffee berry borer</name>
    <dbReference type="NCBI Taxonomy" id="57062"/>
    <lineage>
        <taxon>Eukaryota</taxon>
        <taxon>Metazoa</taxon>
        <taxon>Ecdysozoa</taxon>
        <taxon>Arthropoda</taxon>
        <taxon>Hexapoda</taxon>
        <taxon>Insecta</taxon>
        <taxon>Pterygota</taxon>
        <taxon>Neoptera</taxon>
        <taxon>Endopterygota</taxon>
        <taxon>Coleoptera</taxon>
        <taxon>Polyphaga</taxon>
        <taxon>Cucujiformia</taxon>
        <taxon>Curculionidae</taxon>
        <taxon>Scolytinae</taxon>
        <taxon>Hypothenemus</taxon>
    </lineage>
</organism>
<dbReference type="InterPro" id="IPR002937">
    <property type="entry name" value="Amino_oxidase"/>
</dbReference>
<dbReference type="EMBL" id="JBDJPC010000011">
    <property type="protein sequence ID" value="KAL1489563.1"/>
    <property type="molecule type" value="Genomic_DNA"/>
</dbReference>
<dbReference type="Pfam" id="PF01593">
    <property type="entry name" value="Amino_oxidase"/>
    <property type="match status" value="1"/>
</dbReference>